<dbReference type="FunFam" id="1.20.58.1080:FF:000001">
    <property type="entry name" value="ATP-dependent RNA helicase SUPV3L1, mitochondrial"/>
    <property type="match status" value="1"/>
</dbReference>
<dbReference type="Gene3D" id="3.40.50.300">
    <property type="entry name" value="P-loop containing nucleotide triphosphate hydrolases"/>
    <property type="match status" value="2"/>
</dbReference>
<evidence type="ECO:0000256" key="8">
    <source>
        <dbReference type="ARBA" id="ARBA00022806"/>
    </source>
</evidence>
<comment type="caution">
    <text evidence="15">The sequence shown here is derived from an EMBL/GenBank/DDBJ whole genome shotgun (WGS) entry which is preliminary data.</text>
</comment>
<dbReference type="PANTHER" id="PTHR12131:SF1">
    <property type="entry name" value="ATP-DEPENDENT RNA HELICASE SUPV3L1, MITOCHONDRIAL-RELATED"/>
    <property type="match status" value="1"/>
</dbReference>
<accession>A0A813QCJ5</accession>
<comment type="subcellular location">
    <subcellularLocation>
        <location evidence="3">Mitochondrion</location>
    </subcellularLocation>
</comment>
<dbReference type="Pfam" id="PF12513">
    <property type="entry name" value="SUV3_C"/>
    <property type="match status" value="1"/>
</dbReference>
<dbReference type="PANTHER" id="PTHR12131">
    <property type="entry name" value="ATP-DEPENDENT RNA AND DNA HELICASE"/>
    <property type="match status" value="1"/>
</dbReference>
<dbReference type="GO" id="GO:0000965">
    <property type="term" value="P:mitochondrial RNA 3'-end processing"/>
    <property type="evidence" value="ECO:0007669"/>
    <property type="project" value="TreeGrafter"/>
</dbReference>
<proteinExistence type="inferred from homology"/>
<evidence type="ECO:0000313" key="15">
    <source>
        <dbReference type="EMBL" id="CAF0765161.1"/>
    </source>
</evidence>
<dbReference type="Pfam" id="PF18147">
    <property type="entry name" value="Suv3_C_1"/>
    <property type="match status" value="1"/>
</dbReference>
<evidence type="ECO:0000256" key="5">
    <source>
        <dbReference type="ARBA" id="ARBA00012552"/>
    </source>
</evidence>
<evidence type="ECO:0000256" key="2">
    <source>
        <dbReference type="ARBA" id="ARBA00001946"/>
    </source>
</evidence>
<keyword evidence="9" id="KW-0067">ATP-binding</keyword>
<dbReference type="Proteomes" id="UP000663879">
    <property type="component" value="Unassembled WGS sequence"/>
</dbReference>
<evidence type="ECO:0000256" key="1">
    <source>
        <dbReference type="ARBA" id="ARBA00001936"/>
    </source>
</evidence>
<feature type="compositionally biased region" description="Polar residues" evidence="13">
    <location>
        <begin position="81"/>
        <end position="93"/>
    </location>
</feature>
<dbReference type="InterPro" id="IPR044774">
    <property type="entry name" value="Suv3_DEXQc"/>
</dbReference>
<comment type="catalytic activity">
    <reaction evidence="12">
        <text>ATP + H2O = ADP + phosphate + H(+)</text>
        <dbReference type="Rhea" id="RHEA:13065"/>
        <dbReference type="ChEBI" id="CHEBI:15377"/>
        <dbReference type="ChEBI" id="CHEBI:15378"/>
        <dbReference type="ChEBI" id="CHEBI:30616"/>
        <dbReference type="ChEBI" id="CHEBI:43474"/>
        <dbReference type="ChEBI" id="CHEBI:456216"/>
        <dbReference type="EC" id="3.6.4.13"/>
    </reaction>
</comment>
<dbReference type="InterPro" id="IPR050699">
    <property type="entry name" value="RNA-DNA_Helicase"/>
</dbReference>
<dbReference type="Gene3D" id="1.20.58.1080">
    <property type="match status" value="1"/>
</dbReference>
<dbReference type="InterPro" id="IPR041082">
    <property type="entry name" value="Suv3_C_1"/>
</dbReference>
<dbReference type="FunFam" id="3.40.50.300:FF:000269">
    <property type="entry name" value="ATP-dependent RNA helicase SUPV3L1, mitochondrial"/>
    <property type="match status" value="1"/>
</dbReference>
<keyword evidence="16" id="KW-1185">Reference proteome</keyword>
<dbReference type="Gene3D" id="1.10.1740.140">
    <property type="match status" value="1"/>
</dbReference>
<evidence type="ECO:0000256" key="3">
    <source>
        <dbReference type="ARBA" id="ARBA00004173"/>
    </source>
</evidence>
<dbReference type="OrthoDB" id="6692397at2759"/>
<keyword evidence="11" id="KW-0496">Mitochondrion</keyword>
<sequence>MNRCCNKLLLKNLNFLQCLNSNLTQKDYRVLSTIVQYSLFDKHKITFNEQTRHLSRDIPKKHQKTGHKSAKNNNTTSSNSRLNGITKNNANQKENAKDSSDIFKPLEVKPITNIEEDIGFELGGKLEKSEINKVLINFRQDEKVLILAQEAGLNSRMFNDVLLSFRRFCLQSKALPPDLHIKLSDIIKKAAKENDLLPYFLKHAHELFPHLHCMEDLKHISDLTEPSFWYLETREMKRKIIYHAGPTNSGKTYSALKRFQESTSGIYCGPLKLLANEVYIKTNNSGRTCDLVTGEERKFGGEDGKPSDHMACTVEMVNLEKNYEVAVIDEIQMIRDQQRGWAWTRALLGIKAQEIHVCGDISASDLISDLSFLTGDEFELKSYDRLTPLTIMDKSLESYDNVEPGDCFVCFNKNDIYNVLNNLEARGHEVAVIYGSMPPGVKLSQAARFNDPNDKCKILVATDAIGMGLNLNIRRVIFYSLRKVQLKENKIDGDEKDSSEIENITTSQALQIAGRAGRFNTAFKDGFVTTFKISDLPVLKDILKQPLEKTTRAGLHPTAEQIELFAYHLPNHSLSDLIKIFMSICKIDSGQYFLCNFGEIAYLAEMIDHIPIKLRAKYTFATSPINRKQTFVCSCFVKFVRYYSNNEIVTDEILKKMIEWPFKIPQNVNEVAHLESVYDVLDLYLWLAYRFPDIFTYIEEVKLMRIELERIIYEGVKNISILNQSGNSTRHLMRRHKRIENQNMSQITNMFTFNNNNNNNQMKQLITENKVKSNSPIEQTTPIKLDKIVFSNLISKKDQKIEELNRSDEESKSDKVDEAAMKSKYRKLVDYLNISKSVGDKQKKKKGDRITIGNKEISSKNENLDNNASYKNTLKELIENGTIEMSLKGITKNEAKTKSDLKNSNEKDNLSLAIKKILETKT</sequence>
<dbReference type="InterPro" id="IPR022192">
    <property type="entry name" value="SUV3_C"/>
</dbReference>
<dbReference type="Pfam" id="PF00271">
    <property type="entry name" value="Helicase_C"/>
    <property type="match status" value="1"/>
</dbReference>
<dbReference type="GO" id="GO:0016787">
    <property type="term" value="F:hydrolase activity"/>
    <property type="evidence" value="ECO:0007669"/>
    <property type="project" value="UniProtKB-KW"/>
</dbReference>
<dbReference type="SMART" id="SM00490">
    <property type="entry name" value="HELICc"/>
    <property type="match status" value="1"/>
</dbReference>
<evidence type="ECO:0000259" key="14">
    <source>
        <dbReference type="PROSITE" id="PS51194"/>
    </source>
</evidence>
<gene>
    <name evidence="15" type="ORF">OXX778_LOCUS4648</name>
</gene>
<dbReference type="SUPFAM" id="SSF52540">
    <property type="entry name" value="P-loop containing nucleoside triphosphate hydrolases"/>
    <property type="match status" value="2"/>
</dbReference>
<dbReference type="Pfam" id="PF18114">
    <property type="entry name" value="Suv3_N"/>
    <property type="match status" value="1"/>
</dbReference>
<feature type="region of interest" description="Disordered" evidence="13">
    <location>
        <begin position="51"/>
        <end position="99"/>
    </location>
</feature>
<dbReference type="FunFam" id="3.40.50.300:FF:000446">
    <property type="entry name" value="ATP-dependent RNA helicase SUPV3L1, mitochondrial"/>
    <property type="match status" value="1"/>
</dbReference>
<feature type="compositionally biased region" description="Basic residues" evidence="13">
    <location>
        <begin position="61"/>
        <end position="70"/>
    </location>
</feature>
<keyword evidence="8" id="KW-0347">Helicase</keyword>
<comment type="similarity">
    <text evidence="4">Belongs to the helicase family.</text>
</comment>
<comment type="cofactor">
    <cofactor evidence="1">
        <name>Mn(2+)</name>
        <dbReference type="ChEBI" id="CHEBI:29035"/>
    </cofactor>
</comment>
<dbReference type="GO" id="GO:0003724">
    <property type="term" value="F:RNA helicase activity"/>
    <property type="evidence" value="ECO:0007669"/>
    <property type="project" value="UniProtKB-EC"/>
</dbReference>
<dbReference type="GO" id="GO:0005524">
    <property type="term" value="F:ATP binding"/>
    <property type="evidence" value="ECO:0007669"/>
    <property type="project" value="UniProtKB-KW"/>
</dbReference>
<name>A0A813QCJ5_9BILA</name>
<evidence type="ECO:0000256" key="9">
    <source>
        <dbReference type="ARBA" id="ARBA00022840"/>
    </source>
</evidence>
<keyword evidence="7" id="KW-0378">Hydrolase</keyword>
<dbReference type="InterPro" id="IPR001650">
    <property type="entry name" value="Helicase_C-like"/>
</dbReference>
<reference evidence="15" key="1">
    <citation type="submission" date="2021-02" db="EMBL/GenBank/DDBJ databases">
        <authorList>
            <person name="Nowell W R."/>
        </authorList>
    </citation>
    <scope>NUCLEOTIDE SEQUENCE</scope>
    <source>
        <strain evidence="15">Ploen Becks lab</strain>
    </source>
</reference>
<evidence type="ECO:0000256" key="12">
    <source>
        <dbReference type="ARBA" id="ARBA00047984"/>
    </source>
</evidence>
<protein>
    <recommendedName>
        <fullName evidence="5">RNA helicase</fullName>
        <ecNumber evidence="5">3.6.4.13</ecNumber>
    </recommendedName>
</protein>
<feature type="compositionally biased region" description="Basic and acidic residues" evidence="13">
    <location>
        <begin position="51"/>
        <end position="60"/>
    </location>
</feature>
<evidence type="ECO:0000256" key="11">
    <source>
        <dbReference type="ARBA" id="ARBA00023128"/>
    </source>
</evidence>
<dbReference type="InterPro" id="IPR027417">
    <property type="entry name" value="P-loop_NTPase"/>
</dbReference>
<dbReference type="Gene3D" id="1.20.272.40">
    <property type="match status" value="1"/>
</dbReference>
<evidence type="ECO:0000256" key="7">
    <source>
        <dbReference type="ARBA" id="ARBA00022801"/>
    </source>
</evidence>
<keyword evidence="6" id="KW-0547">Nucleotide-binding</keyword>
<organism evidence="15 16">
    <name type="scientific">Brachionus calyciflorus</name>
    <dbReference type="NCBI Taxonomy" id="104777"/>
    <lineage>
        <taxon>Eukaryota</taxon>
        <taxon>Metazoa</taxon>
        <taxon>Spiralia</taxon>
        <taxon>Gnathifera</taxon>
        <taxon>Rotifera</taxon>
        <taxon>Eurotatoria</taxon>
        <taxon>Monogononta</taxon>
        <taxon>Pseudotrocha</taxon>
        <taxon>Ploima</taxon>
        <taxon>Brachionidae</taxon>
        <taxon>Brachionus</taxon>
    </lineage>
</organism>
<dbReference type="EMBL" id="CAJNOC010000468">
    <property type="protein sequence ID" value="CAF0765161.1"/>
    <property type="molecule type" value="Genomic_DNA"/>
</dbReference>
<dbReference type="AlphaFoldDB" id="A0A813QCJ5"/>
<evidence type="ECO:0000256" key="13">
    <source>
        <dbReference type="SAM" id="MobiDB-lite"/>
    </source>
</evidence>
<dbReference type="CDD" id="cd18805">
    <property type="entry name" value="SF2_C_suv3"/>
    <property type="match status" value="1"/>
</dbReference>
<dbReference type="GO" id="GO:0045025">
    <property type="term" value="C:mitochondrial degradosome"/>
    <property type="evidence" value="ECO:0007669"/>
    <property type="project" value="TreeGrafter"/>
</dbReference>
<keyword evidence="10" id="KW-0809">Transit peptide</keyword>
<comment type="cofactor">
    <cofactor evidence="2">
        <name>Mg(2+)</name>
        <dbReference type="ChEBI" id="CHEBI:18420"/>
    </cofactor>
</comment>
<dbReference type="InterPro" id="IPR055206">
    <property type="entry name" value="DEXQc_SUV3"/>
</dbReference>
<dbReference type="PROSITE" id="PS51194">
    <property type="entry name" value="HELICASE_CTER"/>
    <property type="match status" value="1"/>
</dbReference>
<evidence type="ECO:0000256" key="4">
    <source>
        <dbReference type="ARBA" id="ARBA00008708"/>
    </source>
</evidence>
<evidence type="ECO:0000256" key="6">
    <source>
        <dbReference type="ARBA" id="ARBA00022741"/>
    </source>
</evidence>
<dbReference type="EC" id="3.6.4.13" evidence="5"/>
<dbReference type="CDD" id="cd17913">
    <property type="entry name" value="DEXQc_Suv3"/>
    <property type="match status" value="1"/>
</dbReference>
<evidence type="ECO:0000256" key="10">
    <source>
        <dbReference type="ARBA" id="ARBA00022946"/>
    </source>
</evidence>
<dbReference type="InterPro" id="IPR041453">
    <property type="entry name" value="Suv3_N"/>
</dbReference>
<feature type="domain" description="Helicase C-terminal" evidence="14">
    <location>
        <begin position="394"/>
        <end position="563"/>
    </location>
</feature>
<evidence type="ECO:0000313" key="16">
    <source>
        <dbReference type="Proteomes" id="UP000663879"/>
    </source>
</evidence>
<feature type="compositionally biased region" description="Low complexity" evidence="13">
    <location>
        <begin position="71"/>
        <end position="80"/>
    </location>
</feature>
<dbReference type="Pfam" id="PF22527">
    <property type="entry name" value="DEXQc_Suv3"/>
    <property type="match status" value="1"/>
</dbReference>